<reference evidence="1" key="2">
    <citation type="submission" date="2020-07" db="EMBL/GenBank/DDBJ databases">
        <authorList>
            <person name="Vera ALvarez R."/>
            <person name="Arias-Moreno D.M."/>
            <person name="Jimenez-Jacinto V."/>
            <person name="Jimenez-Bremont J.F."/>
            <person name="Swaminathan K."/>
            <person name="Moose S.P."/>
            <person name="Guerrero-Gonzalez M.L."/>
            <person name="Marino-Ramirez L."/>
            <person name="Landsman D."/>
            <person name="Rodriguez-Kessler M."/>
            <person name="Delgado-Sanchez P."/>
        </authorList>
    </citation>
    <scope>NUCLEOTIDE SEQUENCE</scope>
    <source>
        <tissue evidence="1">Cladode</tissue>
    </source>
</reference>
<accession>A0A7C9EBR1</accession>
<protein>
    <submittedName>
        <fullName evidence="1">Uncharacterized protein</fullName>
    </submittedName>
</protein>
<name>A0A7C9EBR1_OPUST</name>
<sequence>MSSLITLNRSSFGEKDLAISKILENKSGSFSLKPYIFSSSLSLAIDIEVSNLAMLAWYTISFSSSLSSRTNISVRRQLRTLAYAPLRFMRKYVFARGSLNVSSSLYQNLINGSSSIHLG</sequence>
<proteinExistence type="predicted"/>
<dbReference type="EMBL" id="GISG01197929">
    <property type="protein sequence ID" value="MBA4657769.1"/>
    <property type="molecule type" value="Transcribed_RNA"/>
</dbReference>
<dbReference type="AlphaFoldDB" id="A0A7C9EBR1"/>
<dbReference type="EMBL" id="GISG01197931">
    <property type="protein sequence ID" value="MBA4657770.1"/>
    <property type="molecule type" value="Transcribed_RNA"/>
</dbReference>
<evidence type="ECO:0000313" key="1">
    <source>
        <dbReference type="EMBL" id="MBA4657769.1"/>
    </source>
</evidence>
<organism evidence="1">
    <name type="scientific">Opuntia streptacantha</name>
    <name type="common">Prickly pear cactus</name>
    <name type="synonym">Opuntia cardona</name>
    <dbReference type="NCBI Taxonomy" id="393608"/>
    <lineage>
        <taxon>Eukaryota</taxon>
        <taxon>Viridiplantae</taxon>
        <taxon>Streptophyta</taxon>
        <taxon>Embryophyta</taxon>
        <taxon>Tracheophyta</taxon>
        <taxon>Spermatophyta</taxon>
        <taxon>Magnoliopsida</taxon>
        <taxon>eudicotyledons</taxon>
        <taxon>Gunneridae</taxon>
        <taxon>Pentapetalae</taxon>
        <taxon>Caryophyllales</taxon>
        <taxon>Cactineae</taxon>
        <taxon>Cactaceae</taxon>
        <taxon>Opuntioideae</taxon>
        <taxon>Opuntia</taxon>
    </lineage>
</organism>
<reference evidence="1" key="1">
    <citation type="journal article" date="2013" name="J. Plant Res.">
        <title>Effect of fungi and light on seed germination of three Opuntia species from semiarid lands of central Mexico.</title>
        <authorList>
            <person name="Delgado-Sanchez P."/>
            <person name="Jimenez-Bremont J.F."/>
            <person name="Guerrero-Gonzalez Mde L."/>
            <person name="Flores J."/>
        </authorList>
    </citation>
    <scope>NUCLEOTIDE SEQUENCE</scope>
    <source>
        <tissue evidence="1">Cladode</tissue>
    </source>
</reference>